<dbReference type="Gene3D" id="2.60.20.10">
    <property type="entry name" value="Crystallins"/>
    <property type="match status" value="1"/>
</dbReference>
<dbReference type="Pfam" id="PF00030">
    <property type="entry name" value="Crystall"/>
    <property type="match status" value="1"/>
</dbReference>
<name>A0A7W9A4B9_9CAUL</name>
<comment type="caution">
    <text evidence="5">The sequence shown here is derived from an EMBL/GenBank/DDBJ whole genome shotgun (WGS) entry which is preliminary data.</text>
</comment>
<dbReference type="Proteomes" id="UP000548978">
    <property type="component" value="Unassembled WGS sequence"/>
</dbReference>
<evidence type="ECO:0000313" key="6">
    <source>
        <dbReference type="Proteomes" id="UP000548978"/>
    </source>
</evidence>
<evidence type="ECO:0000256" key="3">
    <source>
        <dbReference type="SAM" id="MobiDB-lite"/>
    </source>
</evidence>
<keyword evidence="6" id="KW-1185">Reference proteome</keyword>
<evidence type="ECO:0000256" key="2">
    <source>
        <dbReference type="ARBA" id="ARBA00022737"/>
    </source>
</evidence>
<dbReference type="AlphaFoldDB" id="A0A7W9A4B9"/>
<dbReference type="RefSeq" id="WP_241153257.1">
    <property type="nucleotide sequence ID" value="NZ_JACIJB010000008.1"/>
</dbReference>
<dbReference type="SMART" id="SM00247">
    <property type="entry name" value="XTALbg"/>
    <property type="match status" value="1"/>
</dbReference>
<protein>
    <recommendedName>
        <fullName evidence="4">Beta/gamma crystallin 'Greek key' domain-containing protein</fullName>
    </recommendedName>
</protein>
<dbReference type="SUPFAM" id="SSF49695">
    <property type="entry name" value="gamma-Crystallin-like"/>
    <property type="match status" value="1"/>
</dbReference>
<comment type="similarity">
    <text evidence="1">Belongs to the beta/gamma-crystallin family.</text>
</comment>
<feature type="domain" description="Beta/gamma crystallin 'Greek key'" evidence="4">
    <location>
        <begin position="131"/>
        <end position="209"/>
    </location>
</feature>
<dbReference type="SUPFAM" id="SSF51322">
    <property type="entry name" value="Cyanovirin-N"/>
    <property type="match status" value="1"/>
</dbReference>
<keyword evidence="2" id="KW-0677">Repeat</keyword>
<feature type="region of interest" description="Disordered" evidence="3">
    <location>
        <begin position="101"/>
        <end position="122"/>
    </location>
</feature>
<evidence type="ECO:0000256" key="1">
    <source>
        <dbReference type="ARBA" id="ARBA00009646"/>
    </source>
</evidence>
<proteinExistence type="inferred from homology"/>
<evidence type="ECO:0000313" key="5">
    <source>
        <dbReference type="EMBL" id="MBB5661197.1"/>
    </source>
</evidence>
<organism evidence="5 6">
    <name type="scientific">Brevundimonas halotolerans</name>
    <dbReference type="NCBI Taxonomy" id="69670"/>
    <lineage>
        <taxon>Bacteria</taxon>
        <taxon>Pseudomonadati</taxon>
        <taxon>Pseudomonadota</taxon>
        <taxon>Alphaproteobacteria</taxon>
        <taxon>Caulobacterales</taxon>
        <taxon>Caulobacteraceae</taxon>
        <taxon>Brevundimonas</taxon>
    </lineage>
</organism>
<evidence type="ECO:0000259" key="4">
    <source>
        <dbReference type="SMART" id="SM00247"/>
    </source>
</evidence>
<dbReference type="Gene3D" id="2.30.60.10">
    <property type="entry name" value="Cyanovirin-N"/>
    <property type="match status" value="1"/>
</dbReference>
<accession>A0A7W9A4B9</accession>
<dbReference type="InterPro" id="IPR011024">
    <property type="entry name" value="G_crystallin-like"/>
</dbReference>
<sequence length="218" mass="24016">MLSLAGVAAMSALALGGPAPVADQDPQRAPGGSYQDPQAVSPRGSYARSCSGDYVNRGRLYADCRDERGRIRGTSIELNRCGPYDISNNNGRLVCGPHRGDFEDRGGGGGRDDWDDRRDDRWDRGQGGRAEITVYRDANFRGPSTSFRGEIANLDRTGFNDQISSMSFRGEWEACTDAYFRGYCQRFTGDVRNLSSWGLNDRISSLRPVGRGGRGDRW</sequence>
<gene>
    <name evidence="5" type="ORF">FHS65_001956</name>
</gene>
<dbReference type="EMBL" id="JACIJB010000008">
    <property type="protein sequence ID" value="MBB5661197.1"/>
    <property type="molecule type" value="Genomic_DNA"/>
</dbReference>
<dbReference type="InterPro" id="IPR036673">
    <property type="entry name" value="Cyanovirin-N_sf"/>
</dbReference>
<dbReference type="InterPro" id="IPR001064">
    <property type="entry name" value="Beta/gamma_crystallin"/>
</dbReference>
<feature type="region of interest" description="Disordered" evidence="3">
    <location>
        <begin position="17"/>
        <end position="48"/>
    </location>
</feature>
<reference evidence="5 6" key="1">
    <citation type="submission" date="2020-08" db="EMBL/GenBank/DDBJ databases">
        <title>Genomic Encyclopedia of Type Strains, Phase IV (KMG-IV): sequencing the most valuable type-strain genomes for metagenomic binning, comparative biology and taxonomic classification.</title>
        <authorList>
            <person name="Goeker M."/>
        </authorList>
    </citation>
    <scope>NUCLEOTIDE SEQUENCE [LARGE SCALE GENOMIC DNA]</scope>
    <source>
        <strain evidence="5 6">DSM 24448</strain>
    </source>
</reference>